<dbReference type="PANTHER" id="PTHR43273:SF3">
    <property type="entry name" value="ANAEROBIC SULFATASE-MATURATING ENZYME HOMOLOG ASLB-RELATED"/>
    <property type="match status" value="1"/>
</dbReference>
<dbReference type="Gene3D" id="3.20.20.70">
    <property type="entry name" value="Aldolase class I"/>
    <property type="match status" value="1"/>
</dbReference>
<comment type="cofactor">
    <cofactor evidence="1">
        <name>[4Fe-4S] cluster</name>
        <dbReference type="ChEBI" id="CHEBI:49883"/>
    </cofactor>
</comment>
<dbReference type="Pfam" id="PF13186">
    <property type="entry name" value="SPASM"/>
    <property type="match status" value="1"/>
</dbReference>
<dbReference type="InterPro" id="IPR023885">
    <property type="entry name" value="4Fe4S-binding_SPASM_dom"/>
</dbReference>
<dbReference type="AlphaFoldDB" id="A0A1F6BJE6"/>
<dbReference type="EMBL" id="MFKH01000018">
    <property type="protein sequence ID" value="OGG36657.1"/>
    <property type="molecule type" value="Genomic_DNA"/>
</dbReference>
<evidence type="ECO:0000313" key="3">
    <source>
        <dbReference type="EMBL" id="OGG36657.1"/>
    </source>
</evidence>
<dbReference type="InterPro" id="IPR023867">
    <property type="entry name" value="Sulphatase_maturase_rSAM"/>
</dbReference>
<dbReference type="NCBIfam" id="TIGR04085">
    <property type="entry name" value="rSAM_more_4Fe4S"/>
    <property type="match status" value="1"/>
</dbReference>
<sequence length="293" mass="32522">MGVDFYREAISIQKAVARKNRTSFANHVQTNGILLDSRWLDFFSEGDFHVGLSFDAPLEVHSVHRGLSPNYALRAAMLLKKHGFPLGVLCVVSALNVMRGEEIFRYFRDLGVSSYSLLPLKEMPLPHCPRGPTELALAGLYRMTLDLWAGVESDISCIEPLDTILRSLIGESPRGCSFGSPCLKRMATIGPDGHVVPCGSMLTPEFSLGDVLKEPLLAILNERPALQLRRLRARRVIQRCHGCEFLSICRGGCSADSFLHSGVYAGAYPYCQARKDIFRYAREKLAALLPYCS</sequence>
<dbReference type="PANTHER" id="PTHR43273">
    <property type="entry name" value="ANAEROBIC SULFATASE-MATURATING ENZYME HOMOLOG ASLB-RELATED"/>
    <property type="match status" value="1"/>
</dbReference>
<dbReference type="InterPro" id="IPR013785">
    <property type="entry name" value="Aldolase_TIM"/>
</dbReference>
<comment type="caution">
    <text evidence="3">The sequence shown here is derived from an EMBL/GenBank/DDBJ whole genome shotgun (WGS) entry which is preliminary data.</text>
</comment>
<gene>
    <name evidence="3" type="ORF">A2110_00290</name>
</gene>
<dbReference type="InterPro" id="IPR058240">
    <property type="entry name" value="rSAM_sf"/>
</dbReference>
<proteinExistence type="predicted"/>
<evidence type="ECO:0000259" key="2">
    <source>
        <dbReference type="Pfam" id="PF13186"/>
    </source>
</evidence>
<reference evidence="3 4" key="1">
    <citation type="journal article" date="2016" name="Nat. Commun.">
        <title>Thousands of microbial genomes shed light on interconnected biogeochemical processes in an aquifer system.</title>
        <authorList>
            <person name="Anantharaman K."/>
            <person name="Brown C.T."/>
            <person name="Hug L.A."/>
            <person name="Sharon I."/>
            <person name="Castelle C.J."/>
            <person name="Probst A.J."/>
            <person name="Thomas B.C."/>
            <person name="Singh A."/>
            <person name="Wilkins M.J."/>
            <person name="Karaoz U."/>
            <person name="Brodie E.L."/>
            <person name="Williams K.H."/>
            <person name="Hubbard S.S."/>
            <person name="Banfield J.F."/>
        </authorList>
    </citation>
    <scope>NUCLEOTIDE SEQUENCE [LARGE SCALE GENOMIC DNA]</scope>
</reference>
<protein>
    <recommendedName>
        <fullName evidence="2">4Fe4S-binding SPASM domain-containing protein</fullName>
    </recommendedName>
</protein>
<accession>A0A1F6BJE6</accession>
<dbReference type="GO" id="GO:0016491">
    <property type="term" value="F:oxidoreductase activity"/>
    <property type="evidence" value="ECO:0007669"/>
    <property type="project" value="InterPro"/>
</dbReference>
<feature type="domain" description="4Fe4S-binding SPASM" evidence="2">
    <location>
        <begin position="183"/>
        <end position="244"/>
    </location>
</feature>
<organism evidence="3 4">
    <name type="scientific">Candidatus Jorgensenbacteria bacterium GWA1_54_12</name>
    <dbReference type="NCBI Taxonomy" id="1798468"/>
    <lineage>
        <taxon>Bacteria</taxon>
        <taxon>Candidatus Joergenseniibacteriota</taxon>
    </lineage>
</organism>
<evidence type="ECO:0000313" key="4">
    <source>
        <dbReference type="Proteomes" id="UP000176273"/>
    </source>
</evidence>
<evidence type="ECO:0000256" key="1">
    <source>
        <dbReference type="ARBA" id="ARBA00001966"/>
    </source>
</evidence>
<name>A0A1F6BJE6_9BACT</name>
<dbReference type="SUPFAM" id="SSF102114">
    <property type="entry name" value="Radical SAM enzymes"/>
    <property type="match status" value="1"/>
</dbReference>
<dbReference type="Proteomes" id="UP000176273">
    <property type="component" value="Unassembled WGS sequence"/>
</dbReference>